<evidence type="ECO:0000313" key="2">
    <source>
        <dbReference type="Proteomes" id="UP001163321"/>
    </source>
</evidence>
<accession>A0ACC0VS29</accession>
<organism evidence="1 2">
    <name type="scientific">Peronosclerospora sorghi</name>
    <dbReference type="NCBI Taxonomy" id="230839"/>
    <lineage>
        <taxon>Eukaryota</taxon>
        <taxon>Sar</taxon>
        <taxon>Stramenopiles</taxon>
        <taxon>Oomycota</taxon>
        <taxon>Peronosporomycetes</taxon>
        <taxon>Peronosporales</taxon>
        <taxon>Peronosporaceae</taxon>
        <taxon>Peronosclerospora</taxon>
    </lineage>
</organism>
<keyword evidence="2" id="KW-1185">Reference proteome</keyword>
<name>A0ACC0VS29_9STRA</name>
<comment type="caution">
    <text evidence="1">The sequence shown here is derived from an EMBL/GenBank/DDBJ whole genome shotgun (WGS) entry which is preliminary data.</text>
</comment>
<evidence type="ECO:0000313" key="1">
    <source>
        <dbReference type="EMBL" id="KAI9908734.1"/>
    </source>
</evidence>
<dbReference type="EMBL" id="CM047587">
    <property type="protein sequence ID" value="KAI9908734.1"/>
    <property type="molecule type" value="Genomic_DNA"/>
</dbReference>
<protein>
    <submittedName>
        <fullName evidence="1">Uncharacterized protein</fullName>
    </submittedName>
</protein>
<reference evidence="1 2" key="1">
    <citation type="journal article" date="2022" name="bioRxiv">
        <title>The genome of the oomycete Peronosclerospora sorghi, a cosmopolitan pathogen of maize and sorghum, is inflated with dispersed pseudogenes.</title>
        <authorList>
            <person name="Fletcher K."/>
            <person name="Martin F."/>
            <person name="Isakeit T."/>
            <person name="Cavanaugh K."/>
            <person name="Magill C."/>
            <person name="Michelmore R."/>
        </authorList>
    </citation>
    <scope>NUCLEOTIDE SEQUENCE [LARGE SCALE GENOMIC DNA]</scope>
    <source>
        <strain evidence="1">P6</strain>
    </source>
</reference>
<dbReference type="Proteomes" id="UP001163321">
    <property type="component" value="Chromosome 8"/>
</dbReference>
<sequence>MTTKYEDMSVREHLVRKNQAMPLSTPIAMVTHYYPCIGRFSSDIHCQPNTCTLCPGVIEECLLKLLVGYNDAFLTREGFTGGLIVKNSWAAGPYQGSHSLAYWMQEVSDWDERAVCPNSYKVQRGVEDCLSEKTKLFADTNIQPLHLKCKKPELCRTDGDFTYFVRNATDWGDRMTVMCLWE</sequence>
<gene>
    <name evidence="1" type="ORF">PsorP6_003805</name>
</gene>
<proteinExistence type="predicted"/>